<feature type="region of interest" description="Disordered" evidence="1">
    <location>
        <begin position="393"/>
        <end position="421"/>
    </location>
</feature>
<dbReference type="Proteomes" id="UP000827284">
    <property type="component" value="Unassembled WGS sequence"/>
</dbReference>
<evidence type="ECO:0000313" key="4">
    <source>
        <dbReference type="Proteomes" id="UP000827284"/>
    </source>
</evidence>
<feature type="region of interest" description="Disordered" evidence="1">
    <location>
        <begin position="841"/>
        <end position="871"/>
    </location>
</feature>
<feature type="region of interest" description="Disordered" evidence="1">
    <location>
        <begin position="798"/>
        <end position="829"/>
    </location>
</feature>
<accession>A0A9P3LRL8</accession>
<feature type="region of interest" description="Disordered" evidence="1">
    <location>
        <begin position="290"/>
        <end position="316"/>
    </location>
</feature>
<feature type="compositionally biased region" description="Low complexity" evidence="1">
    <location>
        <begin position="186"/>
        <end position="199"/>
    </location>
</feature>
<reference evidence="3" key="2">
    <citation type="journal article" date="2022" name="Microbiol. Resour. Announc.">
        <title>Whole-Genome Sequence of Entomortierella parvispora E1425, a Mucoromycotan Fungus Associated with Burkholderiaceae-Related Endosymbiotic Bacteria.</title>
        <authorList>
            <person name="Herlambang A."/>
            <person name="Guo Y."/>
            <person name="Takashima Y."/>
            <person name="Narisawa K."/>
            <person name="Ohta H."/>
            <person name="Nishizawa T."/>
        </authorList>
    </citation>
    <scope>NUCLEOTIDE SEQUENCE</scope>
    <source>
        <strain evidence="3">E1425</strain>
    </source>
</reference>
<feature type="region of interest" description="Disordered" evidence="1">
    <location>
        <begin position="632"/>
        <end position="653"/>
    </location>
</feature>
<dbReference type="EMBL" id="BQFW01000001">
    <property type="protein sequence ID" value="GJJ67822.1"/>
    <property type="molecule type" value="Genomic_DNA"/>
</dbReference>
<evidence type="ECO:0000256" key="2">
    <source>
        <dbReference type="SAM" id="Phobius"/>
    </source>
</evidence>
<feature type="compositionally biased region" description="Low complexity" evidence="1">
    <location>
        <begin position="841"/>
        <end position="859"/>
    </location>
</feature>
<protein>
    <submittedName>
        <fullName evidence="3">Uncharacterized protein</fullName>
    </submittedName>
</protein>
<sequence length="1109" mass="118299">MLGKNNHPSNSTNPTNKKQKKSKKVRLLRNPFIEPIAHTHHEFNNGGWNNPFLDSNGLVLPREVTQDVEEGDDEDEQDEERTVQARREALAALDPKNKSASLQAEFRPLRAHIPIHEAATSPEQSPAQDRDPFSDDMQLSATAAAEASPVMTETPLSSTFVSHPRPHPMGHNRKPSTSSVRSHNRTSSVSTSGNSLLSTPKRVPDIAICQATPSPPPSIRSGRHHHRGLSSASIVQQNSTLLSTNYTPSPLSLWSDDADKDAGLSVSTKASSNRSTVIYKNTFQRVGSASTTFSSESLGSRTGDQGQDEGIPDHIGAQIGTRVSLTLLDTNEKRNTFGQRLYSSKWSGSQKKSKGDHGLLSNIDPWDFCDDMLGLHGFDDDSDDKVTGGRTGLLFGGNNENGPSPLKGKVGGRRRSSDDQTGEIVQRFGKLGRIGALASGAISMASHPSDVEDWIMHPRTAAIRGTFHKVHDVVPVPIKSPRPLSSSSDYTTISLASPPAHRYSNAFGGNLEQSDMTGGKGGSLSRTGSLDSFYRLKRGASSLLMGLGSVTLGDNQNKKQDTQVQTMMDGGAASLSPTLPRTAMTSQRSSSMTFGSRKSPSPPPPPPPPPSISTFPSLPSFHTLLTTGLSRSYTVPSSSSSGNISPPPFSPTAYLRRSQTTAATGRPMSFSPPISRRKNTPVMIPTIVVPEIVHNGEASPRPHSATMVTCSEGALDFAASSMTMISGGWGEDDGLQSGSPTFSLRSVSSRTFQRLVPVQQGDSHLRVPELASKNHTQTGSGTSLATAAMAAAQRARFQPVPSSSPSDLHRIASSGSDCSMTGPLSGDDFIGQFERERASARRAGFGSVAGSSSSTLASSLHQNSQTHGLRQTMERGLSFAKSASFFDSSNNSMISTGHDSQHADEDKSVKGSRRSFLRGLFGFFTGTSSSSAAASDQTARALAAHHHLRQRQDSGQSDISEKLMHLPEPSPFEGMCSCRGVVNISSMLLILSGLILLILGYPIAASIKKERMEAEAEAASMAKSLSSAASVQYSSAEAAAMGTPNATIANLKLNESTVLESKSIGSSTTGIEKVGPRPLIQVKFAMMDKYNHSTGFLFSKDFYNRTASP</sequence>
<feature type="compositionally biased region" description="Polar residues" evidence="1">
    <location>
        <begin position="575"/>
        <end position="598"/>
    </location>
</feature>
<feature type="region of interest" description="Disordered" evidence="1">
    <location>
        <begin position="143"/>
        <end position="225"/>
    </location>
</feature>
<keyword evidence="4" id="KW-1185">Reference proteome</keyword>
<proteinExistence type="predicted"/>
<keyword evidence="2" id="KW-0472">Membrane</keyword>
<reference evidence="3" key="1">
    <citation type="submission" date="2021-11" db="EMBL/GenBank/DDBJ databases">
        <authorList>
            <person name="Herlambang A."/>
            <person name="Guo Y."/>
            <person name="Takashima Y."/>
            <person name="Nishizawa T."/>
        </authorList>
    </citation>
    <scope>NUCLEOTIDE SEQUENCE</scope>
    <source>
        <strain evidence="3">E1425</strain>
    </source>
</reference>
<keyword evidence="2" id="KW-1133">Transmembrane helix</keyword>
<feature type="compositionally biased region" description="Polar residues" evidence="1">
    <location>
        <begin position="290"/>
        <end position="305"/>
    </location>
</feature>
<feature type="compositionally biased region" description="Pro residues" evidence="1">
    <location>
        <begin position="600"/>
        <end position="611"/>
    </location>
</feature>
<feature type="region of interest" description="Disordered" evidence="1">
    <location>
        <begin position="658"/>
        <end position="677"/>
    </location>
</feature>
<organism evidence="3 4">
    <name type="scientific">Entomortierella parvispora</name>
    <dbReference type="NCBI Taxonomy" id="205924"/>
    <lineage>
        <taxon>Eukaryota</taxon>
        <taxon>Fungi</taxon>
        <taxon>Fungi incertae sedis</taxon>
        <taxon>Mucoromycota</taxon>
        <taxon>Mortierellomycotina</taxon>
        <taxon>Mortierellomycetes</taxon>
        <taxon>Mortierellales</taxon>
        <taxon>Mortierellaceae</taxon>
        <taxon>Entomortierella</taxon>
    </lineage>
</organism>
<keyword evidence="2" id="KW-0812">Transmembrane</keyword>
<dbReference type="AlphaFoldDB" id="A0A9P3LRL8"/>
<feature type="compositionally biased region" description="Low complexity" evidence="1">
    <location>
        <begin position="1"/>
        <end position="16"/>
    </location>
</feature>
<feature type="compositionally biased region" description="Polar residues" evidence="1">
    <location>
        <begin position="860"/>
        <end position="869"/>
    </location>
</feature>
<evidence type="ECO:0000256" key="1">
    <source>
        <dbReference type="SAM" id="MobiDB-lite"/>
    </source>
</evidence>
<evidence type="ECO:0000313" key="3">
    <source>
        <dbReference type="EMBL" id="GJJ67822.1"/>
    </source>
</evidence>
<gene>
    <name evidence="3" type="ORF">EMPS_00168</name>
</gene>
<name>A0A9P3LRL8_9FUNG</name>
<feature type="region of interest" description="Disordered" evidence="1">
    <location>
        <begin position="570"/>
        <end position="619"/>
    </location>
</feature>
<feature type="region of interest" description="Disordered" evidence="1">
    <location>
        <begin position="115"/>
        <end position="134"/>
    </location>
</feature>
<comment type="caution">
    <text evidence="3">The sequence shown here is derived from an EMBL/GenBank/DDBJ whole genome shotgun (WGS) entry which is preliminary data.</text>
</comment>
<feature type="compositionally biased region" description="Basic residues" evidence="1">
    <location>
        <begin position="164"/>
        <end position="174"/>
    </location>
</feature>
<feature type="region of interest" description="Disordered" evidence="1">
    <location>
        <begin position="1"/>
        <end position="24"/>
    </location>
</feature>
<dbReference type="OrthoDB" id="412647at2759"/>
<feature type="compositionally biased region" description="Low complexity" evidence="1">
    <location>
        <begin position="632"/>
        <end position="644"/>
    </location>
</feature>
<feature type="transmembrane region" description="Helical" evidence="2">
    <location>
        <begin position="984"/>
        <end position="1004"/>
    </location>
</feature>